<comment type="caution">
    <text evidence="1">The sequence shown here is derived from an EMBL/GenBank/DDBJ whole genome shotgun (WGS) entry which is preliminary data.</text>
</comment>
<gene>
    <name evidence="1" type="ORF">J2W68_002631</name>
</gene>
<dbReference type="EMBL" id="JAVDWO010000011">
    <property type="protein sequence ID" value="MDR7193890.1"/>
    <property type="molecule type" value="Genomic_DNA"/>
</dbReference>
<evidence type="ECO:0000313" key="2">
    <source>
        <dbReference type="Proteomes" id="UP001256588"/>
    </source>
</evidence>
<keyword evidence="2" id="KW-1185">Reference proteome</keyword>
<proteinExistence type="predicted"/>
<reference evidence="1 2" key="1">
    <citation type="submission" date="2023-07" db="EMBL/GenBank/DDBJ databases">
        <title>Sorghum-associated microbial communities from plants grown in Nebraska, USA.</title>
        <authorList>
            <person name="Schachtman D."/>
        </authorList>
    </citation>
    <scope>NUCLEOTIDE SEQUENCE [LARGE SCALE GENOMIC DNA]</scope>
    <source>
        <strain evidence="1 2">4099</strain>
    </source>
</reference>
<evidence type="ECO:0008006" key="3">
    <source>
        <dbReference type="Google" id="ProtNLM"/>
    </source>
</evidence>
<sequence length="333" mass="34879">MPSSFPSPQPVATTACAHALDVFVRDAMARHPTLPLPGHGDTLTRWRRLAEIAAQDVCGIKVLEAHYDALAILTELGAPERALEGALLHAVWAAEPPDARLEFTPGVDGIGTLNGIKAWCSGADLVDAALVTAHDGDTRVLVQIMRDAPGITPVPGHWQAVGMARVESGRLSFQNVAAVQIGAAGDYLARPGFWHGGGGIAACWFGAATAIAETLRRDARAANSPHAMAHLGAIDMALSAAASLLRDTATAIDLEPDAPHATAITRVRSVVERAATDVVDRVGRALGPGPLCEDGAHAQRCADLTTFLRQSHAERDWAALGAAAQGREATWQL</sequence>
<dbReference type="InterPro" id="IPR046373">
    <property type="entry name" value="Acyl-CoA_Oxase/DH_mid-dom_sf"/>
</dbReference>
<accession>A0ABU1XYN3</accession>
<dbReference type="Gene3D" id="2.40.110.10">
    <property type="entry name" value="Butyryl-CoA Dehydrogenase, subunit A, domain 2"/>
    <property type="match status" value="1"/>
</dbReference>
<dbReference type="Proteomes" id="UP001256588">
    <property type="component" value="Unassembled WGS sequence"/>
</dbReference>
<protein>
    <recommendedName>
        <fullName evidence="3">Acyl-CoA dehydrogenase</fullName>
    </recommendedName>
</protein>
<dbReference type="InterPro" id="IPR009100">
    <property type="entry name" value="AcylCoA_DH/oxidase_NM_dom_sf"/>
</dbReference>
<name>A0ABU1XYN3_9GAMM</name>
<dbReference type="SUPFAM" id="SSF56645">
    <property type="entry name" value="Acyl-CoA dehydrogenase NM domain-like"/>
    <property type="match status" value="1"/>
</dbReference>
<organism evidence="1 2">
    <name type="scientific">Luteimonas terrae</name>
    <dbReference type="NCBI Taxonomy" id="1530191"/>
    <lineage>
        <taxon>Bacteria</taxon>
        <taxon>Pseudomonadati</taxon>
        <taxon>Pseudomonadota</taxon>
        <taxon>Gammaproteobacteria</taxon>
        <taxon>Lysobacterales</taxon>
        <taxon>Lysobacteraceae</taxon>
        <taxon>Luteimonas</taxon>
    </lineage>
</organism>
<evidence type="ECO:0000313" key="1">
    <source>
        <dbReference type="EMBL" id="MDR7193890.1"/>
    </source>
</evidence>